<reference evidence="2 3" key="1">
    <citation type="submission" date="2018-11" db="EMBL/GenBank/DDBJ databases">
        <authorList>
            <consortium name="Pathogen Informatics"/>
        </authorList>
    </citation>
    <scope>NUCLEOTIDE SEQUENCE [LARGE SCALE GENOMIC DNA]</scope>
</reference>
<sequence>MRRLRIARWYRREQRCEENVEVEQENVASGERSRTNDISRLFSRLGRKTGWRANTSNNQKQERPESALGWMRNTIRSCRPVLRSERPLEERWAPNSSLEQSRTFEPYKILEESFATEDLSGASDIIDIQFIISDNLLTEAWTVTKEPTPMAEGQGARLIRPRARRLREISSVNWRSAGQGVRESVGTQGDLESHSLTTTEFMPSYQGPERIESPDEDAQERLSPTFRSIQSCNPRPRPRCSTRPLDASTTPMRSYHPMYEPAQRPHICRRSKALRAPISPISREKHHWHHYSPTQVRKTARLCRAEPLSSPKCRNKQLRSPVYIKFQSNKNAGINPETVIEYTQSTSRAHAVAQVKCLQKAYTAATVNGICYAVCRGKRRLQAERRCLSMATLDRKHRRSFKRSPALALPLFVPDWQMSSTETDTCDPLVPSSSHGTSGKACLYVEKYTQYEDIKMQGDGSRSYSQLVEIKVGDKRPQRGHKCTLGRAPASGVKRQNQATSYNEADSALEPVKSGQEMHRSVYWMYVPLKPVDSQHSLECRCRRDLQVCTCTADCEKTQTCEARLWVLEDLGGPAYVRGVAADLRAQANPF</sequence>
<dbReference type="AlphaFoldDB" id="A0A3P6TTB0"/>
<keyword evidence="3" id="KW-1185">Reference proteome</keyword>
<protein>
    <submittedName>
        <fullName evidence="2">Uncharacterized protein</fullName>
    </submittedName>
</protein>
<dbReference type="Proteomes" id="UP000281553">
    <property type="component" value="Unassembled WGS sequence"/>
</dbReference>
<feature type="region of interest" description="Disordered" evidence="1">
    <location>
        <begin position="180"/>
        <end position="255"/>
    </location>
</feature>
<gene>
    <name evidence="2" type="ORF">DILT_LOCUS3902</name>
</gene>
<organism evidence="2 3">
    <name type="scientific">Dibothriocephalus latus</name>
    <name type="common">Fish tapeworm</name>
    <name type="synonym">Diphyllobothrium latum</name>
    <dbReference type="NCBI Taxonomy" id="60516"/>
    <lineage>
        <taxon>Eukaryota</taxon>
        <taxon>Metazoa</taxon>
        <taxon>Spiralia</taxon>
        <taxon>Lophotrochozoa</taxon>
        <taxon>Platyhelminthes</taxon>
        <taxon>Cestoda</taxon>
        <taxon>Eucestoda</taxon>
        <taxon>Diphyllobothriidea</taxon>
        <taxon>Diphyllobothriidae</taxon>
        <taxon>Dibothriocephalus</taxon>
    </lineage>
</organism>
<proteinExistence type="predicted"/>
<dbReference type="EMBL" id="UYRU01044476">
    <property type="protein sequence ID" value="VDK86619.1"/>
    <property type="molecule type" value="Genomic_DNA"/>
</dbReference>
<name>A0A3P6TTB0_DIBLA</name>
<dbReference type="OrthoDB" id="6275311at2759"/>
<evidence type="ECO:0000313" key="2">
    <source>
        <dbReference type="EMBL" id="VDK86619.1"/>
    </source>
</evidence>
<evidence type="ECO:0000256" key="1">
    <source>
        <dbReference type="SAM" id="MobiDB-lite"/>
    </source>
</evidence>
<accession>A0A3P6TTB0</accession>
<evidence type="ECO:0000313" key="3">
    <source>
        <dbReference type="Proteomes" id="UP000281553"/>
    </source>
</evidence>